<dbReference type="Gene3D" id="1.20.140.10">
    <property type="entry name" value="Butyryl-CoA Dehydrogenase, subunit A, domain 3"/>
    <property type="match status" value="1"/>
</dbReference>
<dbReference type="Gene3D" id="1.10.540.10">
    <property type="entry name" value="Acyl-CoA dehydrogenase/oxidase, N-terminal domain"/>
    <property type="match status" value="1"/>
</dbReference>
<dbReference type="Proteomes" id="UP000602395">
    <property type="component" value="Unassembled WGS sequence"/>
</dbReference>
<proteinExistence type="inferred from homology"/>
<keyword evidence="3" id="KW-0285">Flavoprotein</keyword>
<dbReference type="InterPro" id="IPR036250">
    <property type="entry name" value="AcylCo_DH-like_C"/>
</dbReference>
<comment type="caution">
    <text evidence="8">The sequence shown here is derived from an EMBL/GenBank/DDBJ whole genome shotgun (WGS) entry which is preliminary data.</text>
</comment>
<dbReference type="RefSeq" id="WP_190266446.1">
    <property type="nucleotide sequence ID" value="NZ_BAABAD010000005.1"/>
</dbReference>
<feature type="domain" description="Acyl-CoA dehydrogenase/oxidase N-terminal" evidence="7">
    <location>
        <begin position="14"/>
        <end position="84"/>
    </location>
</feature>
<dbReference type="SUPFAM" id="SSF47203">
    <property type="entry name" value="Acyl-CoA dehydrogenase C-terminal domain-like"/>
    <property type="match status" value="1"/>
</dbReference>
<comment type="cofactor">
    <cofactor evidence="1">
        <name>FAD</name>
        <dbReference type="ChEBI" id="CHEBI:57692"/>
    </cofactor>
</comment>
<reference evidence="8 9" key="1">
    <citation type="submission" date="2020-09" db="EMBL/GenBank/DDBJ databases">
        <title>Novel species in genus Gordonia.</title>
        <authorList>
            <person name="Zhang G."/>
        </authorList>
    </citation>
    <scope>NUCLEOTIDE SEQUENCE [LARGE SCALE GENOMIC DNA]</scope>
    <source>
        <strain evidence="8 9">ON-33</strain>
    </source>
</reference>
<evidence type="ECO:0000256" key="1">
    <source>
        <dbReference type="ARBA" id="ARBA00001974"/>
    </source>
</evidence>
<evidence type="ECO:0000256" key="4">
    <source>
        <dbReference type="ARBA" id="ARBA00022827"/>
    </source>
</evidence>
<dbReference type="InterPro" id="IPR037069">
    <property type="entry name" value="AcylCoA_DH/ox_N_sf"/>
</dbReference>
<dbReference type="SUPFAM" id="SSF56645">
    <property type="entry name" value="Acyl-CoA dehydrogenase NM domain-like"/>
    <property type="match status" value="1"/>
</dbReference>
<dbReference type="InterPro" id="IPR009100">
    <property type="entry name" value="AcylCoA_DH/oxidase_NM_dom_sf"/>
</dbReference>
<evidence type="ECO:0000256" key="2">
    <source>
        <dbReference type="ARBA" id="ARBA00009347"/>
    </source>
</evidence>
<evidence type="ECO:0000256" key="3">
    <source>
        <dbReference type="ARBA" id="ARBA00022630"/>
    </source>
</evidence>
<organism evidence="8 9">
    <name type="scientific">Gordonia hankookensis</name>
    <dbReference type="NCBI Taxonomy" id="589403"/>
    <lineage>
        <taxon>Bacteria</taxon>
        <taxon>Bacillati</taxon>
        <taxon>Actinomycetota</taxon>
        <taxon>Actinomycetes</taxon>
        <taxon>Mycobacteriales</taxon>
        <taxon>Gordoniaceae</taxon>
        <taxon>Gordonia</taxon>
    </lineage>
</organism>
<dbReference type="PANTHER" id="PTHR43884:SF20">
    <property type="entry name" value="ACYL-COA DEHYDROGENASE FADE28"/>
    <property type="match status" value="1"/>
</dbReference>
<dbReference type="PANTHER" id="PTHR43884">
    <property type="entry name" value="ACYL-COA DEHYDROGENASE"/>
    <property type="match status" value="1"/>
</dbReference>
<sequence>MEFLLSDVHDDLGSTVDALLTKADVASRARAWADGDPQPATEVFATLAETGISGLLIDESSGGSSAGAIEMAVAMEQIGRHALPGPVIETIAVLPVLFHAANITGERLSALAEGAIATCAIPPIAPMAPVADVAYLVRDGVLSTATVGEPVATVDPTRMVAELTPGEVLADGVSVDDAIDIGILAAAAQLLGMAGAMLTLAADYAQARKQFGRPIGSFQAVKHHLADVAIAIEMARPLVHAAALGIDGLAPEDTDIRRDVAAAKVAAGDAAHLASRRALQVLGAIGYTTEHDLSLYLTKTRALLTAWGTPAVLRQRVLESL</sequence>
<protein>
    <submittedName>
        <fullName evidence="8">Acyl-CoA/acyl-ACP dehydrogenase</fullName>
    </submittedName>
</protein>
<name>A0ABR7W9P4_9ACTN</name>
<keyword evidence="9" id="KW-1185">Reference proteome</keyword>
<evidence type="ECO:0000313" key="9">
    <source>
        <dbReference type="Proteomes" id="UP000602395"/>
    </source>
</evidence>
<evidence type="ECO:0000259" key="6">
    <source>
        <dbReference type="Pfam" id="PF00441"/>
    </source>
</evidence>
<keyword evidence="5" id="KW-0560">Oxidoreductase</keyword>
<evidence type="ECO:0000259" key="7">
    <source>
        <dbReference type="Pfam" id="PF02771"/>
    </source>
</evidence>
<evidence type="ECO:0000313" key="8">
    <source>
        <dbReference type="EMBL" id="MBD1319525.1"/>
    </source>
</evidence>
<dbReference type="EMBL" id="JACWMS010000002">
    <property type="protein sequence ID" value="MBD1319525.1"/>
    <property type="molecule type" value="Genomic_DNA"/>
</dbReference>
<comment type="similarity">
    <text evidence="2">Belongs to the acyl-CoA dehydrogenase family.</text>
</comment>
<dbReference type="Pfam" id="PF02771">
    <property type="entry name" value="Acyl-CoA_dh_N"/>
    <property type="match status" value="1"/>
</dbReference>
<dbReference type="Pfam" id="PF00441">
    <property type="entry name" value="Acyl-CoA_dh_1"/>
    <property type="match status" value="1"/>
</dbReference>
<evidence type="ECO:0000256" key="5">
    <source>
        <dbReference type="ARBA" id="ARBA00023002"/>
    </source>
</evidence>
<keyword evidence="4" id="KW-0274">FAD</keyword>
<accession>A0ABR7W9P4</accession>
<gene>
    <name evidence="8" type="ORF">IDF66_07990</name>
</gene>
<dbReference type="InterPro" id="IPR009075">
    <property type="entry name" value="AcylCo_DH/oxidase_C"/>
</dbReference>
<dbReference type="InterPro" id="IPR013786">
    <property type="entry name" value="AcylCoA_DH/ox_N"/>
</dbReference>
<feature type="domain" description="Acyl-CoA dehydrogenase/oxidase C-terminal" evidence="6">
    <location>
        <begin position="184"/>
        <end position="320"/>
    </location>
</feature>